<keyword evidence="1" id="KW-0285">Flavoprotein</keyword>
<dbReference type="EMBL" id="BARW01032046">
    <property type="protein sequence ID" value="GAJ09003.1"/>
    <property type="molecule type" value="Genomic_DNA"/>
</dbReference>
<evidence type="ECO:0000256" key="2">
    <source>
        <dbReference type="ARBA" id="ARBA00023002"/>
    </source>
</evidence>
<dbReference type="GO" id="GO:0016491">
    <property type="term" value="F:oxidoreductase activity"/>
    <property type="evidence" value="ECO:0007669"/>
    <property type="project" value="UniProtKB-KW"/>
</dbReference>
<sequence>MWEFQLGSTEDLRRLSERLGVQIEALEDISILAEPVKTGRLVIPNSLAVHPMEGCDGDSQGRPSKLTLRRYERFAAGGAGLLWVEATAVVPEGRANP</sequence>
<dbReference type="Gene3D" id="3.20.20.70">
    <property type="entry name" value="Aldolase class I"/>
    <property type="match status" value="1"/>
</dbReference>
<name>X1TUK6_9ZZZZ</name>
<proteinExistence type="predicted"/>
<evidence type="ECO:0000313" key="3">
    <source>
        <dbReference type="EMBL" id="GAJ09003.1"/>
    </source>
</evidence>
<feature type="non-terminal residue" evidence="3">
    <location>
        <position position="97"/>
    </location>
</feature>
<accession>X1TUK6</accession>
<protein>
    <recommendedName>
        <fullName evidence="4">NADH:flavin oxidoreductase/NADH oxidase N-terminal domain-containing protein</fullName>
    </recommendedName>
</protein>
<dbReference type="InterPro" id="IPR013785">
    <property type="entry name" value="Aldolase_TIM"/>
</dbReference>
<evidence type="ECO:0000256" key="1">
    <source>
        <dbReference type="ARBA" id="ARBA00022630"/>
    </source>
</evidence>
<comment type="caution">
    <text evidence="3">The sequence shown here is derived from an EMBL/GenBank/DDBJ whole genome shotgun (WGS) entry which is preliminary data.</text>
</comment>
<organism evidence="3">
    <name type="scientific">marine sediment metagenome</name>
    <dbReference type="NCBI Taxonomy" id="412755"/>
    <lineage>
        <taxon>unclassified sequences</taxon>
        <taxon>metagenomes</taxon>
        <taxon>ecological metagenomes</taxon>
    </lineage>
</organism>
<keyword evidence="2" id="KW-0560">Oxidoreductase</keyword>
<dbReference type="PANTHER" id="PTHR43656">
    <property type="entry name" value="BINDING OXIDOREDUCTASE, PUTATIVE (AFU_ORTHOLOGUE AFUA_2G08260)-RELATED"/>
    <property type="match status" value="1"/>
</dbReference>
<evidence type="ECO:0008006" key="4">
    <source>
        <dbReference type="Google" id="ProtNLM"/>
    </source>
</evidence>
<dbReference type="PANTHER" id="PTHR43656:SF2">
    <property type="entry name" value="BINDING OXIDOREDUCTASE, PUTATIVE (AFU_ORTHOLOGUE AFUA_2G08260)-RELATED"/>
    <property type="match status" value="1"/>
</dbReference>
<gene>
    <name evidence="3" type="ORF">S12H4_50818</name>
</gene>
<dbReference type="AlphaFoldDB" id="X1TUK6"/>
<reference evidence="3" key="1">
    <citation type="journal article" date="2014" name="Front. Microbiol.">
        <title>High frequency of phylogenetically diverse reductive dehalogenase-homologous genes in deep subseafloor sedimentary metagenomes.</title>
        <authorList>
            <person name="Kawai M."/>
            <person name="Futagami T."/>
            <person name="Toyoda A."/>
            <person name="Takaki Y."/>
            <person name="Nishi S."/>
            <person name="Hori S."/>
            <person name="Arai W."/>
            <person name="Tsubouchi T."/>
            <person name="Morono Y."/>
            <person name="Uchiyama I."/>
            <person name="Ito T."/>
            <person name="Fujiyama A."/>
            <person name="Inagaki F."/>
            <person name="Takami H."/>
        </authorList>
    </citation>
    <scope>NUCLEOTIDE SEQUENCE</scope>
    <source>
        <strain evidence="3">Expedition CK06-06</strain>
    </source>
</reference>
<dbReference type="SUPFAM" id="SSF51395">
    <property type="entry name" value="FMN-linked oxidoreductases"/>
    <property type="match status" value="1"/>
</dbReference>
<dbReference type="InterPro" id="IPR051799">
    <property type="entry name" value="NADH_flavin_oxidoreductase"/>
</dbReference>